<reference evidence="1" key="1">
    <citation type="journal article" date="2014" name="Front. Microbiol.">
        <title>High frequency of phylogenetically diverse reductive dehalogenase-homologous genes in deep subseafloor sedimentary metagenomes.</title>
        <authorList>
            <person name="Kawai M."/>
            <person name="Futagami T."/>
            <person name="Toyoda A."/>
            <person name="Takaki Y."/>
            <person name="Nishi S."/>
            <person name="Hori S."/>
            <person name="Arai W."/>
            <person name="Tsubouchi T."/>
            <person name="Morono Y."/>
            <person name="Uchiyama I."/>
            <person name="Ito T."/>
            <person name="Fujiyama A."/>
            <person name="Inagaki F."/>
            <person name="Takami H."/>
        </authorList>
    </citation>
    <scope>NUCLEOTIDE SEQUENCE</scope>
    <source>
        <strain evidence="1">Expedition CK06-06</strain>
    </source>
</reference>
<feature type="non-terminal residue" evidence="1">
    <location>
        <position position="1"/>
    </location>
</feature>
<gene>
    <name evidence="1" type="ORF">S12H4_03102</name>
</gene>
<dbReference type="AlphaFoldDB" id="X1QNQ4"/>
<accession>X1QNQ4</accession>
<dbReference type="EMBL" id="BARW01000839">
    <property type="protein sequence ID" value="GAI70167.1"/>
    <property type="molecule type" value="Genomic_DNA"/>
</dbReference>
<protein>
    <submittedName>
        <fullName evidence="1">Uncharacterized protein</fullName>
    </submittedName>
</protein>
<sequence length="108" mass="11463">INISIEEICSRTAGSAEKVIKAPVNWSIWNRACVINAFNGLEAVLVDGLSFLVHKGKADMPFTYAGSGVTIVAKHTRQGESIFLDQAGTAGTGEYAFHSGAKRHAASQ</sequence>
<evidence type="ECO:0000313" key="1">
    <source>
        <dbReference type="EMBL" id="GAI70167.1"/>
    </source>
</evidence>
<name>X1QNQ4_9ZZZZ</name>
<organism evidence="1">
    <name type="scientific">marine sediment metagenome</name>
    <dbReference type="NCBI Taxonomy" id="412755"/>
    <lineage>
        <taxon>unclassified sequences</taxon>
        <taxon>metagenomes</taxon>
        <taxon>ecological metagenomes</taxon>
    </lineage>
</organism>
<comment type="caution">
    <text evidence="1">The sequence shown here is derived from an EMBL/GenBank/DDBJ whole genome shotgun (WGS) entry which is preliminary data.</text>
</comment>
<proteinExistence type="predicted"/>